<evidence type="ECO:0008006" key="3">
    <source>
        <dbReference type="Google" id="ProtNLM"/>
    </source>
</evidence>
<protein>
    <recommendedName>
        <fullName evidence="3">DUF4352 domain-containing protein</fullName>
    </recommendedName>
</protein>
<proteinExistence type="predicted"/>
<organism evidence="1 2">
    <name type="scientific">Candidatus Woesebacteria bacterium RBG_16_42_24</name>
    <dbReference type="NCBI Taxonomy" id="1802485"/>
    <lineage>
        <taxon>Bacteria</taxon>
        <taxon>Candidatus Woeseibacteriota</taxon>
    </lineage>
</organism>
<evidence type="ECO:0000313" key="2">
    <source>
        <dbReference type="Proteomes" id="UP000177382"/>
    </source>
</evidence>
<dbReference type="STRING" id="1802485.A2V97_02855"/>
<accession>A0A1F7XL19</accession>
<dbReference type="EMBL" id="MGFX01000001">
    <property type="protein sequence ID" value="OGM15696.1"/>
    <property type="molecule type" value="Genomic_DNA"/>
</dbReference>
<dbReference type="Proteomes" id="UP000177382">
    <property type="component" value="Unassembled WGS sequence"/>
</dbReference>
<sequence length="151" mass="16901">MKTGELKYIFLELVVITGIATGFLLLPKPKATEGGTIENQEPIEDTLGTIVNNEGEVEILVTPKELSGEVWNFEFELNTHSVELDFDLAEASMLVDENGKSHKALGWEGDPPEGHHRRGILKFSPISPKPTNLELRISLDGKERSFKWKME</sequence>
<gene>
    <name evidence="1" type="ORF">A2V97_02855</name>
</gene>
<name>A0A1F7XL19_9BACT</name>
<evidence type="ECO:0000313" key="1">
    <source>
        <dbReference type="EMBL" id="OGM15696.1"/>
    </source>
</evidence>
<dbReference type="AlphaFoldDB" id="A0A1F7XL19"/>
<comment type="caution">
    <text evidence="1">The sequence shown here is derived from an EMBL/GenBank/DDBJ whole genome shotgun (WGS) entry which is preliminary data.</text>
</comment>
<reference evidence="1 2" key="1">
    <citation type="journal article" date="2016" name="Nat. Commun.">
        <title>Thousands of microbial genomes shed light on interconnected biogeochemical processes in an aquifer system.</title>
        <authorList>
            <person name="Anantharaman K."/>
            <person name="Brown C.T."/>
            <person name="Hug L.A."/>
            <person name="Sharon I."/>
            <person name="Castelle C.J."/>
            <person name="Probst A.J."/>
            <person name="Thomas B.C."/>
            <person name="Singh A."/>
            <person name="Wilkins M.J."/>
            <person name="Karaoz U."/>
            <person name="Brodie E.L."/>
            <person name="Williams K.H."/>
            <person name="Hubbard S.S."/>
            <person name="Banfield J.F."/>
        </authorList>
    </citation>
    <scope>NUCLEOTIDE SEQUENCE [LARGE SCALE GENOMIC DNA]</scope>
</reference>